<evidence type="ECO:0000256" key="2">
    <source>
        <dbReference type="ARBA" id="ARBA00023125"/>
    </source>
</evidence>
<keyword evidence="3" id="KW-0804">Transcription</keyword>
<evidence type="ECO:0000256" key="1">
    <source>
        <dbReference type="ARBA" id="ARBA00023015"/>
    </source>
</evidence>
<keyword evidence="2 6" id="KW-0238">DNA-binding</keyword>
<feature type="compositionally biased region" description="Basic and acidic residues" evidence="4">
    <location>
        <begin position="304"/>
        <end position="314"/>
    </location>
</feature>
<reference evidence="6 7" key="1">
    <citation type="submission" date="2016-10" db="EMBL/GenBank/DDBJ databases">
        <authorList>
            <person name="de Groot N.N."/>
        </authorList>
    </citation>
    <scope>NUCLEOTIDE SEQUENCE [LARGE SCALE GENOMIC DNA]</scope>
    <source>
        <strain evidence="6 7">DSM 15893</strain>
    </source>
</reference>
<dbReference type="GeneID" id="35871278"/>
<dbReference type="PANTHER" id="PTHR30204:SF67">
    <property type="entry name" value="HTH-TYPE TRANSCRIPTIONAL REGULATOR MLRA-RELATED"/>
    <property type="match status" value="1"/>
</dbReference>
<accession>A0A1I5QB18</accession>
<keyword evidence="1" id="KW-0805">Transcription regulation</keyword>
<evidence type="ECO:0000256" key="4">
    <source>
        <dbReference type="SAM" id="MobiDB-lite"/>
    </source>
</evidence>
<dbReference type="InterPro" id="IPR047057">
    <property type="entry name" value="MerR_fam"/>
</dbReference>
<name>A0A1I5QB18_9GAMM</name>
<evidence type="ECO:0000313" key="7">
    <source>
        <dbReference type="Proteomes" id="UP000182692"/>
    </source>
</evidence>
<gene>
    <name evidence="6" type="ORF">SAMN03084138_02198</name>
</gene>
<dbReference type="PROSITE" id="PS00552">
    <property type="entry name" value="HTH_MERR_1"/>
    <property type="match status" value="1"/>
</dbReference>
<organism evidence="6 7">
    <name type="scientific">Enterovibrio norvegicus DSM 15893</name>
    <dbReference type="NCBI Taxonomy" id="1121869"/>
    <lineage>
        <taxon>Bacteria</taxon>
        <taxon>Pseudomonadati</taxon>
        <taxon>Pseudomonadota</taxon>
        <taxon>Gammaproteobacteria</taxon>
        <taxon>Vibrionales</taxon>
        <taxon>Vibrionaceae</taxon>
        <taxon>Enterovibrio</taxon>
    </lineage>
</organism>
<feature type="region of interest" description="Disordered" evidence="4">
    <location>
        <begin position="294"/>
        <end position="314"/>
    </location>
</feature>
<dbReference type="STRING" id="1121869.SAMN03084138_02198"/>
<dbReference type="EMBL" id="FOWR01000014">
    <property type="protein sequence ID" value="SFP43504.1"/>
    <property type="molecule type" value="Genomic_DNA"/>
</dbReference>
<dbReference type="InterPro" id="IPR000551">
    <property type="entry name" value="MerR-type_HTH_dom"/>
</dbReference>
<proteinExistence type="predicted"/>
<dbReference type="CDD" id="cd01104">
    <property type="entry name" value="HTH_MlrA-CarA"/>
    <property type="match status" value="1"/>
</dbReference>
<evidence type="ECO:0000313" key="6">
    <source>
        <dbReference type="EMBL" id="SFP43504.1"/>
    </source>
</evidence>
<dbReference type="PROSITE" id="PS50937">
    <property type="entry name" value="HTH_MERR_2"/>
    <property type="match status" value="1"/>
</dbReference>
<evidence type="ECO:0000256" key="3">
    <source>
        <dbReference type="ARBA" id="ARBA00023163"/>
    </source>
</evidence>
<dbReference type="AlphaFoldDB" id="A0A1I5QB18"/>
<dbReference type="InterPro" id="IPR009061">
    <property type="entry name" value="DNA-bd_dom_put_sf"/>
</dbReference>
<sequence>MIAKNDHSTENTLSDEKALLSIGEVSELTGVNTVTLRAWQRRYGLLKPQRTPKGHRMYTRQDVAVIENILKWLDRGVPVGQVKALLNDETFTPKTSPNAEIAREADKLKKAVMDFDVLSVNRQLSELTRHYPISVLEKNLFGPLTDFFSEQKSDVIGLCLSTWLTMLRHELLRCFQLGQKSSSKRRCVLVSTSLNDLHLFYGQALNYQAKGYAVTIIEGLDSNLFSLVKTIKSSNVTELFIFSEDALSASMKRDIVIIVDTGAVSVSLLGKCRVIHSDLFTNLNTQHVDKAVRKDVTSDSSASTKEKSEREQFQ</sequence>
<evidence type="ECO:0000259" key="5">
    <source>
        <dbReference type="PROSITE" id="PS50937"/>
    </source>
</evidence>
<dbReference type="PANTHER" id="PTHR30204">
    <property type="entry name" value="REDOX-CYCLING DRUG-SENSING TRANSCRIPTIONAL ACTIVATOR SOXR"/>
    <property type="match status" value="1"/>
</dbReference>
<dbReference type="SUPFAM" id="SSF46955">
    <property type="entry name" value="Putative DNA-binding domain"/>
    <property type="match status" value="1"/>
</dbReference>
<dbReference type="SMART" id="SM00422">
    <property type="entry name" value="HTH_MERR"/>
    <property type="match status" value="1"/>
</dbReference>
<feature type="domain" description="HTH merR-type" evidence="5">
    <location>
        <begin position="19"/>
        <end position="88"/>
    </location>
</feature>
<dbReference type="GO" id="GO:0003700">
    <property type="term" value="F:DNA-binding transcription factor activity"/>
    <property type="evidence" value="ECO:0007669"/>
    <property type="project" value="InterPro"/>
</dbReference>
<dbReference type="RefSeq" id="WP_074926935.1">
    <property type="nucleotide sequence ID" value="NZ_FOWR01000014.1"/>
</dbReference>
<dbReference type="Pfam" id="PF13411">
    <property type="entry name" value="MerR_1"/>
    <property type="match status" value="1"/>
</dbReference>
<dbReference type="OrthoDB" id="9800334at2"/>
<dbReference type="GO" id="GO:0003677">
    <property type="term" value="F:DNA binding"/>
    <property type="evidence" value="ECO:0007669"/>
    <property type="project" value="UniProtKB-KW"/>
</dbReference>
<dbReference type="Proteomes" id="UP000182692">
    <property type="component" value="Unassembled WGS sequence"/>
</dbReference>
<dbReference type="Gene3D" id="1.10.1660.10">
    <property type="match status" value="1"/>
</dbReference>
<protein>
    <submittedName>
        <fullName evidence="6">DNA-binding transcriptional regulator, MerR family</fullName>
    </submittedName>
</protein>